<dbReference type="Pfam" id="PF06527">
    <property type="entry name" value="TniQ"/>
    <property type="match status" value="1"/>
</dbReference>
<comment type="caution">
    <text evidence="2">The sequence shown here is derived from an EMBL/GenBank/DDBJ whole genome shotgun (WGS) entry which is preliminary data.</text>
</comment>
<reference evidence="2 3" key="1">
    <citation type="journal article" date="2015" name="Antonie Van Leeuwenhoek">
        <title>Oceanobacillus bengalensis sp. nov., a bacterium isolated from seawater of the Bay of Bengal.</title>
        <authorList>
            <person name="Yongchang O."/>
            <person name="Xiang W."/>
            <person name="Wang G."/>
        </authorList>
    </citation>
    <scope>NUCLEOTIDE SEQUENCE [LARGE SCALE GENOMIC DNA]</scope>
    <source>
        <strain evidence="2 3">MCCC 1K00260</strain>
    </source>
</reference>
<gene>
    <name evidence="2" type="ORF">D8M05_11310</name>
</gene>
<dbReference type="PROSITE" id="PS50943">
    <property type="entry name" value="HTH_CROC1"/>
    <property type="match status" value="1"/>
</dbReference>
<accession>A0A494YXU4</accession>
<sequence>MGCNRMIEIYLDSRSDLYSIEPIGLQTELVESLSSYLIRVAYEHNLSVGHLFNKKIFPEMNKSYLERASAYGGNRFYEKAKTLNGYMEIAVELAWTVEKLTSRDDLINLTLYNLKEFIPLRNLLKDTLTWCPDCIRTWEKDGEVIYYPLIWHLKPVEICKKHSRFLIDRCPICKKKVDIIRRQMVPGYCPNCSSILAQESESKRINLEKFRWELYVYENVKDILSINHNKIDVQSFKHTFINKLKVINEERFSNNVAGFSRHLSIPKSTLRYWLYGQNFPSLDNILKICFKLNKEILDFLLESQKLDVNIFQINDKRVINNKTKQTRKPLNYDVIEKKLIEHLSTDTPISMNSVAKVIGRDKRVLYRNFPDLCKQISRRYYDYIKEKSELRIKRLKEQINLAFNELKNEGLYPSRRKIEEKINKNGVLKEKVLQDYWKFLLVQSGYEYKNRRTYLNDEFK</sequence>
<proteinExistence type="predicted"/>
<dbReference type="Proteomes" id="UP000281813">
    <property type="component" value="Unassembled WGS sequence"/>
</dbReference>
<feature type="domain" description="HTH cro/C1-type" evidence="1">
    <location>
        <begin position="265"/>
        <end position="299"/>
    </location>
</feature>
<dbReference type="OrthoDB" id="7029747at2"/>
<protein>
    <recommendedName>
        <fullName evidence="1">HTH cro/C1-type domain-containing protein</fullName>
    </recommendedName>
</protein>
<keyword evidence="3" id="KW-1185">Reference proteome</keyword>
<evidence type="ECO:0000313" key="3">
    <source>
        <dbReference type="Proteomes" id="UP000281813"/>
    </source>
</evidence>
<evidence type="ECO:0000313" key="2">
    <source>
        <dbReference type="EMBL" id="RKQ15039.1"/>
    </source>
</evidence>
<dbReference type="InterPro" id="IPR001387">
    <property type="entry name" value="Cro/C1-type_HTH"/>
</dbReference>
<evidence type="ECO:0000259" key="1">
    <source>
        <dbReference type="PROSITE" id="PS50943"/>
    </source>
</evidence>
<name>A0A494YXU4_9BACI</name>
<organism evidence="2 3">
    <name type="scientific">Oceanobacillus bengalensis</name>
    <dbReference type="NCBI Taxonomy" id="1435466"/>
    <lineage>
        <taxon>Bacteria</taxon>
        <taxon>Bacillati</taxon>
        <taxon>Bacillota</taxon>
        <taxon>Bacilli</taxon>
        <taxon>Bacillales</taxon>
        <taxon>Bacillaceae</taxon>
        <taxon>Oceanobacillus</taxon>
    </lineage>
</organism>
<dbReference type="InterPro" id="IPR009492">
    <property type="entry name" value="TniQ"/>
</dbReference>
<dbReference type="EMBL" id="RBZO01000016">
    <property type="protein sequence ID" value="RKQ15039.1"/>
    <property type="molecule type" value="Genomic_DNA"/>
</dbReference>
<dbReference type="AlphaFoldDB" id="A0A494YXU4"/>